<dbReference type="SUPFAM" id="SSF52540">
    <property type="entry name" value="P-loop containing nucleoside triphosphate hydrolases"/>
    <property type="match status" value="1"/>
</dbReference>
<reference evidence="1 2" key="2">
    <citation type="submission" date="2018-08" db="EMBL/GenBank/DDBJ databases">
        <title>Acetobacter oryzifermentans sp. nov., isolated from Korea traditional vinegar and reclassification of Acetobacter pasteurianus subsp. ascendens (Henneberg 1898) as Acetobacter ascendens comb. nov.</title>
        <authorList>
            <person name="Cho G.Y."/>
            <person name="Lee S.H."/>
        </authorList>
    </citation>
    <scope>NUCLEOTIDE SEQUENCE [LARGE SCALE GENOMIC DNA]</scope>
    <source>
        <strain evidence="1 2">SH</strain>
        <plasmid evidence="2">psh1</plasmid>
    </source>
</reference>
<dbReference type="RefSeq" id="WP_003631050.1">
    <property type="nucleotide sequence ID" value="NZ_CP023190.1"/>
</dbReference>
<proteinExistence type="predicted"/>
<sequence length="255" mass="29033">MMLSSDHIKDFAMEIKKLRPISGRKTAVIAVVGADGSGKSTLGNYILEQMQRDRPTRFCHLGKQTGNWGRFIARMPFVGRKVDRKILNKSAATRSDKGAGGVTAFVVFVLSMRRVMRFLKMRFFHKQGYTILTDRYPQAVIPGPMDGPSLVARNPDGKFVSILTRLEQKLYEWMATFKPDVVIRLNVDLQTAVARKPDHRYESLARKIKDVPLLTFNGAPIFDLDSSLPLSTVQQEAWLVVKHVLEMYPRYSEMR</sequence>
<evidence type="ECO:0000313" key="2">
    <source>
        <dbReference type="Proteomes" id="UP000256572"/>
    </source>
</evidence>
<dbReference type="GO" id="GO:0016787">
    <property type="term" value="F:hydrolase activity"/>
    <property type="evidence" value="ECO:0007669"/>
    <property type="project" value="UniProtKB-KW"/>
</dbReference>
<protein>
    <submittedName>
        <fullName evidence="1">Nucleoside triphosphate hydrolase</fullName>
    </submittedName>
</protein>
<dbReference type="Gene3D" id="3.40.50.300">
    <property type="entry name" value="P-loop containing nucleotide triphosphate hydrolases"/>
    <property type="match status" value="1"/>
</dbReference>
<name>A0AAN1PL02_9PROT</name>
<keyword evidence="1" id="KW-0614">Plasmid</keyword>
<accession>A0AAN1PL02</accession>
<geneLocation type="plasmid" evidence="2">
    <name>psh1</name>
</geneLocation>
<reference evidence="1 2" key="1">
    <citation type="submission" date="2017-09" db="EMBL/GenBank/DDBJ databases">
        <authorList>
            <person name="Kim K.H."/>
            <person name="Chun B.H."/>
            <person name="Han G.S."/>
            <person name="Hyun S.G."/>
            <person name="Jeon C.O."/>
        </authorList>
    </citation>
    <scope>NUCLEOTIDE SEQUENCE [LARGE SCALE GENOMIC DNA]</scope>
    <source>
        <strain evidence="1 2">SH</strain>
        <plasmid evidence="2">psh1</plasmid>
    </source>
</reference>
<dbReference type="InterPro" id="IPR027417">
    <property type="entry name" value="P-loop_NTPase"/>
</dbReference>
<gene>
    <name evidence="1" type="ORF">CJF59_14400</name>
</gene>
<organism evidence="1 2">
    <name type="scientific">Acetobacter pomorum</name>
    <dbReference type="NCBI Taxonomy" id="65959"/>
    <lineage>
        <taxon>Bacteria</taxon>
        <taxon>Pseudomonadati</taxon>
        <taxon>Pseudomonadota</taxon>
        <taxon>Alphaproteobacteria</taxon>
        <taxon>Acetobacterales</taxon>
        <taxon>Acetobacteraceae</taxon>
        <taxon>Acetobacter</taxon>
    </lineage>
</organism>
<dbReference type="Proteomes" id="UP000256572">
    <property type="component" value="Plasmid pSH1"/>
</dbReference>
<keyword evidence="1" id="KW-0378">Hydrolase</keyword>
<dbReference type="AlphaFoldDB" id="A0AAN1PL02"/>
<evidence type="ECO:0000313" key="1">
    <source>
        <dbReference type="EMBL" id="AXN01817.1"/>
    </source>
</evidence>
<dbReference type="EMBL" id="CP023190">
    <property type="protein sequence ID" value="AXN01817.1"/>
    <property type="molecule type" value="Genomic_DNA"/>
</dbReference>